<gene>
    <name evidence="1" type="ORF">SLS56_005995</name>
</gene>
<protein>
    <submittedName>
        <fullName evidence="1">Uncharacterized protein</fullName>
    </submittedName>
</protein>
<evidence type="ECO:0000313" key="2">
    <source>
        <dbReference type="Proteomes" id="UP001521116"/>
    </source>
</evidence>
<keyword evidence="2" id="KW-1185">Reference proteome</keyword>
<evidence type="ECO:0000313" key="1">
    <source>
        <dbReference type="EMBL" id="KAL1628065.1"/>
    </source>
</evidence>
<organism evidence="1 2">
    <name type="scientific">Neofusicoccum ribis</name>
    <dbReference type="NCBI Taxonomy" id="45134"/>
    <lineage>
        <taxon>Eukaryota</taxon>
        <taxon>Fungi</taxon>
        <taxon>Dikarya</taxon>
        <taxon>Ascomycota</taxon>
        <taxon>Pezizomycotina</taxon>
        <taxon>Dothideomycetes</taxon>
        <taxon>Dothideomycetes incertae sedis</taxon>
        <taxon>Botryosphaeriales</taxon>
        <taxon>Botryosphaeriaceae</taxon>
        <taxon>Neofusicoccum</taxon>
    </lineage>
</organism>
<name>A0ABR3SRV0_9PEZI</name>
<proteinExistence type="predicted"/>
<dbReference type="Proteomes" id="UP001521116">
    <property type="component" value="Unassembled WGS sequence"/>
</dbReference>
<comment type="caution">
    <text evidence="1">The sequence shown here is derived from an EMBL/GenBank/DDBJ whole genome shotgun (WGS) entry which is preliminary data.</text>
</comment>
<sequence>MPLPTARDIVVSASLSPEPFPSSFSANGTGPEPLPTYQFSQVVRGYKTRKEIDLDYTSCEGACRTSFVGPGFDVACSSTTSSYDFVTETVNNTNTTTFFAGGANFSFDPTRDSSTFNITVSYKPSPSCIGDLAVTTCVLRAAIVNYPTAARTAYVSHPRFLSAVMVVMLVDAAACR</sequence>
<dbReference type="EMBL" id="JAJVDC020000065">
    <property type="protein sequence ID" value="KAL1628065.1"/>
    <property type="molecule type" value="Genomic_DNA"/>
</dbReference>
<accession>A0ABR3SRV0</accession>
<reference evidence="1 2" key="1">
    <citation type="submission" date="2024-02" db="EMBL/GenBank/DDBJ databases">
        <title>De novo assembly and annotation of 12 fungi associated with fruit tree decline syndrome in Ontario, Canada.</title>
        <authorList>
            <person name="Sulman M."/>
            <person name="Ellouze W."/>
            <person name="Ilyukhin E."/>
        </authorList>
    </citation>
    <scope>NUCLEOTIDE SEQUENCE [LARGE SCALE GENOMIC DNA]</scope>
    <source>
        <strain evidence="1 2">M1-105</strain>
    </source>
</reference>